<dbReference type="EMBL" id="KE651168">
    <property type="protein sequence ID" value="EEB06735.1"/>
    <property type="molecule type" value="Genomic_DNA"/>
</dbReference>
<name>B6JYW7_SCHJY</name>
<dbReference type="Proteomes" id="UP000001744">
    <property type="component" value="Unassembled WGS sequence"/>
</dbReference>
<dbReference type="OMA" id="YAGMQYA"/>
<dbReference type="Pfam" id="PF14618">
    <property type="entry name" value="DUF4452"/>
    <property type="match status" value="1"/>
</dbReference>
<dbReference type="PANTHER" id="PTHR39615:SF1">
    <property type="entry name" value="YALI0E17897P"/>
    <property type="match status" value="1"/>
</dbReference>
<organism evidence="1 2">
    <name type="scientific">Schizosaccharomyces japonicus (strain yFS275 / FY16936)</name>
    <name type="common">Fission yeast</name>
    <dbReference type="NCBI Taxonomy" id="402676"/>
    <lineage>
        <taxon>Eukaryota</taxon>
        <taxon>Fungi</taxon>
        <taxon>Dikarya</taxon>
        <taxon>Ascomycota</taxon>
        <taxon>Taphrinomycotina</taxon>
        <taxon>Schizosaccharomycetes</taxon>
        <taxon>Schizosaccharomycetales</taxon>
        <taxon>Schizosaccharomycetaceae</taxon>
        <taxon>Schizosaccharomyces</taxon>
    </lineage>
</organism>
<proteinExistence type="predicted"/>
<sequence>MVYHYKNNSSNHHNQNFYKYQLADFQASFDKARTFDAEDDLAFCPSLTEDEIRTIYQSTNVSPVSSSPSMSPSTPHVYLKGNLGLQYMNYNYQKGSGTHFNNNNVTSGVVRPRKNAGIPIVDPVTGNPTIVPNTVSNKQQLW</sequence>
<reference evidence="1 2" key="1">
    <citation type="journal article" date="2011" name="Science">
        <title>Comparative functional genomics of the fission yeasts.</title>
        <authorList>
            <person name="Rhind N."/>
            <person name="Chen Z."/>
            <person name="Yassour M."/>
            <person name="Thompson D.A."/>
            <person name="Haas B.J."/>
            <person name="Habib N."/>
            <person name="Wapinski I."/>
            <person name="Roy S."/>
            <person name="Lin M.F."/>
            <person name="Heiman D.I."/>
            <person name="Young S.K."/>
            <person name="Furuya K."/>
            <person name="Guo Y."/>
            <person name="Pidoux A."/>
            <person name="Chen H.M."/>
            <person name="Robbertse B."/>
            <person name="Goldberg J.M."/>
            <person name="Aoki K."/>
            <person name="Bayne E.H."/>
            <person name="Berlin A.M."/>
            <person name="Desjardins C.A."/>
            <person name="Dobbs E."/>
            <person name="Dukaj L."/>
            <person name="Fan L."/>
            <person name="FitzGerald M.G."/>
            <person name="French C."/>
            <person name="Gujja S."/>
            <person name="Hansen K."/>
            <person name="Keifenheim D."/>
            <person name="Levin J.Z."/>
            <person name="Mosher R.A."/>
            <person name="Mueller C.A."/>
            <person name="Pfiffner J."/>
            <person name="Priest M."/>
            <person name="Russ C."/>
            <person name="Smialowska A."/>
            <person name="Swoboda P."/>
            <person name="Sykes S.M."/>
            <person name="Vaughn M."/>
            <person name="Vengrova S."/>
            <person name="Yoder R."/>
            <person name="Zeng Q."/>
            <person name="Allshire R."/>
            <person name="Baulcombe D."/>
            <person name="Birren B.W."/>
            <person name="Brown W."/>
            <person name="Ekwall K."/>
            <person name="Kellis M."/>
            <person name="Leatherwood J."/>
            <person name="Levin H."/>
            <person name="Margalit H."/>
            <person name="Martienssen R."/>
            <person name="Nieduszynski C.A."/>
            <person name="Spatafora J.W."/>
            <person name="Friedman N."/>
            <person name="Dalgaard J.Z."/>
            <person name="Baumann P."/>
            <person name="Niki H."/>
            <person name="Regev A."/>
            <person name="Nusbaum C."/>
        </authorList>
    </citation>
    <scope>NUCLEOTIDE SEQUENCE [LARGE SCALE GENOMIC DNA]</scope>
    <source>
        <strain evidence="2">yFS275 / FY16936</strain>
    </source>
</reference>
<accession>B6JYW7</accession>
<dbReference type="VEuPathDB" id="FungiDB:SJAG_01788"/>
<dbReference type="PANTHER" id="PTHR39615">
    <property type="entry name" value="YALI0E17897P"/>
    <property type="match status" value="1"/>
</dbReference>
<protein>
    <submittedName>
        <fullName evidence="1">Fungal protein</fullName>
    </submittedName>
</protein>
<dbReference type="RefSeq" id="XP_002173028.1">
    <property type="nucleotide sequence ID" value="XM_002172992.2"/>
</dbReference>
<keyword evidence="2" id="KW-1185">Reference proteome</keyword>
<dbReference type="OrthoDB" id="5345317at2759"/>
<evidence type="ECO:0000313" key="1">
    <source>
        <dbReference type="EMBL" id="EEB06735.1"/>
    </source>
</evidence>
<dbReference type="InterPro" id="IPR027915">
    <property type="entry name" value="DUF4452"/>
</dbReference>
<gene>
    <name evidence="1" type="ORF">SJAG_01788</name>
</gene>
<dbReference type="JaponicusDB" id="SJAG_01788"/>
<dbReference type="HOGENOM" id="CLU_1816927_0_0_1"/>
<dbReference type="AlphaFoldDB" id="B6JYW7"/>
<dbReference type="GeneID" id="7048217"/>
<evidence type="ECO:0000313" key="2">
    <source>
        <dbReference type="Proteomes" id="UP000001744"/>
    </source>
</evidence>